<dbReference type="Pfam" id="PF14312">
    <property type="entry name" value="FG-GAP_2"/>
    <property type="match status" value="4"/>
</dbReference>
<name>A0A3B1A631_9ZZZZ</name>
<dbReference type="InterPro" id="IPR028994">
    <property type="entry name" value="Integrin_alpha_N"/>
</dbReference>
<keyword evidence="3" id="KW-0325">Glycoprotein</keyword>
<dbReference type="Gene3D" id="2.130.10.130">
    <property type="entry name" value="Integrin alpha, N-terminal"/>
    <property type="match status" value="3"/>
</dbReference>
<dbReference type="InterPro" id="IPR011044">
    <property type="entry name" value="Quino_amine_DH_bsu"/>
</dbReference>
<dbReference type="PANTHER" id="PTHR36220">
    <property type="entry name" value="UNNAMED PRODUCT"/>
    <property type="match status" value="1"/>
</dbReference>
<evidence type="ECO:0000256" key="1">
    <source>
        <dbReference type="ARBA" id="ARBA00022729"/>
    </source>
</evidence>
<proteinExistence type="predicted"/>
<dbReference type="AlphaFoldDB" id="A0A3B1A631"/>
<evidence type="ECO:0000256" key="2">
    <source>
        <dbReference type="ARBA" id="ARBA00022737"/>
    </source>
</evidence>
<protein>
    <submittedName>
        <fullName evidence="4">Probable outer membrane secretion protein -Rhodobacter capsulatus</fullName>
    </submittedName>
</protein>
<keyword evidence="1" id="KW-0732">Signal</keyword>
<reference evidence="4" key="1">
    <citation type="submission" date="2018-06" db="EMBL/GenBank/DDBJ databases">
        <authorList>
            <person name="Zhirakovskaya E."/>
        </authorList>
    </citation>
    <scope>NUCLEOTIDE SEQUENCE</scope>
</reference>
<accession>A0A3B1A631</accession>
<evidence type="ECO:0000256" key="3">
    <source>
        <dbReference type="ARBA" id="ARBA00023180"/>
    </source>
</evidence>
<dbReference type="SMART" id="SM00191">
    <property type="entry name" value="Int_alpha"/>
    <property type="match status" value="3"/>
</dbReference>
<organism evidence="4">
    <name type="scientific">hydrothermal vent metagenome</name>
    <dbReference type="NCBI Taxonomy" id="652676"/>
    <lineage>
        <taxon>unclassified sequences</taxon>
        <taxon>metagenomes</taxon>
        <taxon>ecological metagenomes</taxon>
    </lineage>
</organism>
<dbReference type="SUPFAM" id="SSF50969">
    <property type="entry name" value="YVTN repeat-like/Quinoprotein amine dehydrogenase"/>
    <property type="match status" value="1"/>
</dbReference>
<sequence>DIWNQQAYLKASNTDAGDQFGAGVSLSGDGTTLAVGAWGEASNDTGIDGNEANNDESFSGAVYLFTFSGGLWTQQGYLKANNAEANDLFGFVVGLNTDGNTLAVGAIGESSSSNGVGGNPVSNGAINSGAVYVFTRSAGIWDQQAYIKASNTGMNDQFGFALNLSSDGNTLAVGAYSEGSNAIGVGGDSLDNSAANSGAVYVFTRSSGLWDQQAYIKASNTQAGDRFGFALSLSADGTTLAVGADLEDSNGINGDQTNNSRVDSGAVYLY</sequence>
<dbReference type="InterPro" id="IPR013519">
    <property type="entry name" value="Int_alpha_beta-p"/>
</dbReference>
<feature type="non-terminal residue" evidence="4">
    <location>
        <position position="1"/>
    </location>
</feature>
<dbReference type="EMBL" id="UOFR01000083">
    <property type="protein sequence ID" value="VAX01209.1"/>
    <property type="molecule type" value="Genomic_DNA"/>
</dbReference>
<gene>
    <name evidence="4" type="ORF">MNBD_GAMMA21-1965</name>
</gene>
<keyword evidence="2" id="KW-0677">Repeat</keyword>
<evidence type="ECO:0000313" key="4">
    <source>
        <dbReference type="EMBL" id="VAX01209.1"/>
    </source>
</evidence>
<dbReference type="InterPro" id="IPR013517">
    <property type="entry name" value="FG-GAP"/>
</dbReference>
<dbReference type="PANTHER" id="PTHR36220:SF1">
    <property type="entry name" value="GAMMA TUBULIN COMPLEX COMPONENT C-TERMINAL DOMAIN-CONTAINING PROTEIN"/>
    <property type="match status" value="1"/>
</dbReference>